<accession>A0ABV8AKY3</accession>
<dbReference type="InterPro" id="IPR008969">
    <property type="entry name" value="CarboxyPept-like_regulatory"/>
</dbReference>
<comment type="caution">
    <text evidence="5">The sequence shown here is derived from an EMBL/GenBank/DDBJ whole genome shotgun (WGS) entry which is preliminary data.</text>
</comment>
<sequence length="799" mass="90025">MKHLISYIILCFFGLTFSQNTVDGRITDQNETTLEAVVISLITAKDSSFVKAEISDASGYFQFKAVENNSYRLKVESLGFKDYISDVFTINNSSRAFGRISLIEDTEALDEVTITAEKPMVQVLADKTVFNVQNTVATVGDSGLELLRRAPGVMIDNSENIMVEGKAGVLIFIDGKPSVLRGQDLVNFLKTLQASDIDALEIITQPSSKYDAEGNAGIINIVLKRDKSLGTNGSLSSGITFGDFARTNNAVSFNTRTKSMNVYGTYSNNFGKNTGFLYLNRTQDGTNFNARTTTIFNTNSNNLRIGTDVYTSSKSTFGLLLTGNFSNSFSDSNSRTPITPSGETEPSEVLVANNRNHNVTDNLYGNVNYRFKDTLGHELNVDVDLGKYRSDRQSLQPNQFLNGDETQINEEIIRFFDTPIAIDIFSTQADYEQNFLKGKLSLGAKLGRVQTDNSFDVFDIVNGNNQLNEDRSNDFIYDERIIAGYLNFSKILKKWNLQVGLRMENTDSDGQLFSNQTSIEDRVTRNYTDWFPSGGLTYQMNQKNSITLIYSKRIQRPNYQNLNPFEYRIDELSFSKGNPFLQPQYTDNLKLSHTYNYRLTTSLSYSFIRDFFAQVTEAKDDGTNFLNTRNVANQKVINLSVSYPTKINDWWRIYASVSAFRSIFEATNPDFLPTSQNTLSLFASNTFTLPKNVTMEISGWYSSPSVWGGTYQTESLGSLNVAFQKRFFDDKLTVALNFNDILFTSPWEGTTRFGELFIDGSGGGDSRHVRFNLTYNFGRNEIKKARKRSTSIENEKNRI</sequence>
<comment type="subcellular location">
    <subcellularLocation>
        <location evidence="1">Cell outer membrane</location>
    </subcellularLocation>
</comment>
<dbReference type="SUPFAM" id="SSF49464">
    <property type="entry name" value="Carboxypeptidase regulatory domain-like"/>
    <property type="match status" value="1"/>
</dbReference>
<dbReference type="Gene3D" id="2.60.40.10">
    <property type="entry name" value="Immunoglobulins"/>
    <property type="match status" value="1"/>
</dbReference>
<evidence type="ECO:0000313" key="5">
    <source>
        <dbReference type="EMBL" id="MFC3877347.1"/>
    </source>
</evidence>
<protein>
    <submittedName>
        <fullName evidence="5">TonB-dependent receptor domain-containing protein</fullName>
    </submittedName>
</protein>
<dbReference type="InterPro" id="IPR036942">
    <property type="entry name" value="Beta-barrel_TonB_sf"/>
</dbReference>
<evidence type="ECO:0000259" key="4">
    <source>
        <dbReference type="Pfam" id="PF14905"/>
    </source>
</evidence>
<dbReference type="Gene3D" id="2.170.130.10">
    <property type="entry name" value="TonB-dependent receptor, plug domain"/>
    <property type="match status" value="1"/>
</dbReference>
<keyword evidence="5" id="KW-0675">Receptor</keyword>
<dbReference type="RefSeq" id="WP_386099460.1">
    <property type="nucleotide sequence ID" value="NZ_JBHSAT010000004.1"/>
</dbReference>
<keyword evidence="6" id="KW-1185">Reference proteome</keyword>
<gene>
    <name evidence="5" type="ORF">ACFOSX_08905</name>
</gene>
<evidence type="ECO:0000256" key="3">
    <source>
        <dbReference type="ARBA" id="ARBA00023237"/>
    </source>
</evidence>
<keyword evidence="3" id="KW-0998">Cell outer membrane</keyword>
<organism evidence="5 6">
    <name type="scientific">Winogradskyella maritima</name>
    <dbReference type="NCBI Taxonomy" id="1517766"/>
    <lineage>
        <taxon>Bacteria</taxon>
        <taxon>Pseudomonadati</taxon>
        <taxon>Bacteroidota</taxon>
        <taxon>Flavobacteriia</taxon>
        <taxon>Flavobacteriales</taxon>
        <taxon>Flavobacteriaceae</taxon>
        <taxon>Winogradskyella</taxon>
    </lineage>
</organism>
<proteinExistence type="predicted"/>
<evidence type="ECO:0000256" key="2">
    <source>
        <dbReference type="ARBA" id="ARBA00023136"/>
    </source>
</evidence>
<dbReference type="PANTHER" id="PTHR40980">
    <property type="entry name" value="PLUG DOMAIN-CONTAINING PROTEIN"/>
    <property type="match status" value="1"/>
</dbReference>
<dbReference type="EMBL" id="JBHSAT010000004">
    <property type="protein sequence ID" value="MFC3877347.1"/>
    <property type="molecule type" value="Genomic_DNA"/>
</dbReference>
<keyword evidence="2" id="KW-0472">Membrane</keyword>
<feature type="domain" description="Outer membrane protein beta-barrel" evidence="4">
    <location>
        <begin position="373"/>
        <end position="775"/>
    </location>
</feature>
<dbReference type="InterPro" id="IPR041700">
    <property type="entry name" value="OMP_b-brl_3"/>
</dbReference>
<name>A0ABV8AKY3_9FLAO</name>
<dbReference type="Proteomes" id="UP001595812">
    <property type="component" value="Unassembled WGS sequence"/>
</dbReference>
<evidence type="ECO:0000256" key="1">
    <source>
        <dbReference type="ARBA" id="ARBA00004442"/>
    </source>
</evidence>
<evidence type="ECO:0000313" key="6">
    <source>
        <dbReference type="Proteomes" id="UP001595812"/>
    </source>
</evidence>
<reference evidence="6" key="1">
    <citation type="journal article" date="2019" name="Int. J. Syst. Evol. Microbiol.">
        <title>The Global Catalogue of Microorganisms (GCM) 10K type strain sequencing project: providing services to taxonomists for standard genome sequencing and annotation.</title>
        <authorList>
            <consortium name="The Broad Institute Genomics Platform"/>
            <consortium name="The Broad Institute Genome Sequencing Center for Infectious Disease"/>
            <person name="Wu L."/>
            <person name="Ma J."/>
        </authorList>
    </citation>
    <scope>NUCLEOTIDE SEQUENCE [LARGE SCALE GENOMIC DNA]</scope>
    <source>
        <strain evidence="6">CECT 8979</strain>
    </source>
</reference>
<dbReference type="SUPFAM" id="SSF56935">
    <property type="entry name" value="Porins"/>
    <property type="match status" value="1"/>
</dbReference>
<dbReference type="PANTHER" id="PTHR40980:SF4">
    <property type="entry name" value="TONB-DEPENDENT RECEPTOR-LIKE BETA-BARREL DOMAIN-CONTAINING PROTEIN"/>
    <property type="match status" value="1"/>
</dbReference>
<dbReference type="InterPro" id="IPR037066">
    <property type="entry name" value="Plug_dom_sf"/>
</dbReference>
<dbReference type="Pfam" id="PF13620">
    <property type="entry name" value="CarboxypepD_reg"/>
    <property type="match status" value="1"/>
</dbReference>
<dbReference type="Pfam" id="PF14905">
    <property type="entry name" value="OMP_b-brl_3"/>
    <property type="match status" value="1"/>
</dbReference>
<dbReference type="Gene3D" id="2.40.170.20">
    <property type="entry name" value="TonB-dependent receptor, beta-barrel domain"/>
    <property type="match status" value="1"/>
</dbReference>
<dbReference type="InterPro" id="IPR013783">
    <property type="entry name" value="Ig-like_fold"/>
</dbReference>